<evidence type="ECO:0000259" key="2">
    <source>
        <dbReference type="Pfam" id="PF22827"/>
    </source>
</evidence>
<dbReference type="NCBIfam" id="TIGR03513">
    <property type="entry name" value="GldL_gliding"/>
    <property type="match status" value="1"/>
</dbReference>
<evidence type="ECO:0000313" key="3">
    <source>
        <dbReference type="EMBL" id="RKE45342.1"/>
    </source>
</evidence>
<dbReference type="RefSeq" id="WP_120261090.1">
    <property type="nucleotide sequence ID" value="NZ_RAPY01000005.1"/>
</dbReference>
<dbReference type="EMBL" id="RAPY01000005">
    <property type="protein sequence ID" value="RKE45342.1"/>
    <property type="molecule type" value="Genomic_DNA"/>
</dbReference>
<evidence type="ECO:0000313" key="4">
    <source>
        <dbReference type="Proteomes" id="UP000286246"/>
    </source>
</evidence>
<name>A0A420ALK6_SPHD1</name>
<accession>A0A420ALK6</accession>
<sequence>MSKKKDNSRWLNVAISWGASIVIIGVLFKILHIGGSTANYMIGIGLGVEALLFFLMGFNPPAPEPDWSRVYPELDDNFNGELPVSGKAVIAQPAGPSATAALDKMFADANIEPASIENLGRGLRDFSEKVSAINKLSDVSLATEEFTQKLRTATSKFDNLSLAFEKASENLVAMSNTSGDTANYHDQVKNLTSNLGQLNAMYERELRDSASHLQSMNKFYENLSYTMQNFNESLDDSKAFKEEVGKLAKNLNALNAIYGNMLSAMNQPRI</sequence>
<keyword evidence="4" id="KW-1185">Reference proteome</keyword>
<evidence type="ECO:0000256" key="1">
    <source>
        <dbReference type="SAM" id="Phobius"/>
    </source>
</evidence>
<comment type="caution">
    <text evidence="3">The sequence shown here is derived from an EMBL/GenBank/DDBJ whole genome shotgun (WGS) entry which is preliminary data.</text>
</comment>
<keyword evidence="1" id="KW-0472">Membrane</keyword>
<dbReference type="AlphaFoldDB" id="A0A420ALK6"/>
<dbReference type="Proteomes" id="UP000286246">
    <property type="component" value="Unassembled WGS sequence"/>
</dbReference>
<proteinExistence type="predicted"/>
<feature type="domain" description="Gliding motility protein GldL-like N-terminal" evidence="2">
    <location>
        <begin position="15"/>
        <end position="76"/>
    </location>
</feature>
<dbReference type="InterPro" id="IPR019852">
    <property type="entry name" value="Motility-assoc_prot_GldL"/>
</dbReference>
<protein>
    <submittedName>
        <fullName evidence="3">Gliding motility-associated protein GldL</fullName>
    </submittedName>
</protein>
<dbReference type="Pfam" id="PF22827">
    <property type="entry name" value="GldL_N"/>
    <property type="match status" value="1"/>
</dbReference>
<dbReference type="OrthoDB" id="1466660at2"/>
<keyword evidence="1" id="KW-1133">Transmembrane helix</keyword>
<feature type="transmembrane region" description="Helical" evidence="1">
    <location>
        <begin position="12"/>
        <end position="34"/>
    </location>
</feature>
<reference evidence="3 4" key="1">
    <citation type="submission" date="2018-09" db="EMBL/GenBank/DDBJ databases">
        <title>Genomic Encyclopedia of Type Strains, Phase III (KMG-III): the genomes of soil and plant-associated and newly described type strains.</title>
        <authorList>
            <person name="Whitman W."/>
        </authorList>
    </citation>
    <scope>NUCLEOTIDE SEQUENCE [LARGE SCALE GENOMIC DNA]</scope>
    <source>
        <strain evidence="3 4">CECT 7938</strain>
    </source>
</reference>
<gene>
    <name evidence="3" type="ORF">DFQ12_4414</name>
</gene>
<dbReference type="InterPro" id="IPR055087">
    <property type="entry name" value="GldL-like_N"/>
</dbReference>
<organism evidence="3 4">
    <name type="scientific">Sphingobacterium detergens</name>
    <dbReference type="NCBI Taxonomy" id="1145106"/>
    <lineage>
        <taxon>Bacteria</taxon>
        <taxon>Pseudomonadati</taxon>
        <taxon>Bacteroidota</taxon>
        <taxon>Sphingobacteriia</taxon>
        <taxon>Sphingobacteriales</taxon>
        <taxon>Sphingobacteriaceae</taxon>
        <taxon>Sphingobacterium</taxon>
    </lineage>
</organism>
<keyword evidence="1" id="KW-0812">Transmembrane</keyword>